<dbReference type="KEGG" id="afs:AFR_35365"/>
<keyword evidence="2 5" id="KW-0812">Transmembrane</keyword>
<dbReference type="PROSITE" id="PS50883">
    <property type="entry name" value="EAL"/>
    <property type="match status" value="1"/>
</dbReference>
<keyword evidence="9" id="KW-1185">Reference proteome</keyword>
<evidence type="ECO:0000256" key="3">
    <source>
        <dbReference type="ARBA" id="ARBA00022989"/>
    </source>
</evidence>
<evidence type="ECO:0000256" key="4">
    <source>
        <dbReference type="ARBA" id="ARBA00023136"/>
    </source>
</evidence>
<dbReference type="AlphaFoldDB" id="U5W858"/>
<dbReference type="Pfam" id="PF03924">
    <property type="entry name" value="CHASE"/>
    <property type="match status" value="1"/>
</dbReference>
<comment type="subcellular location">
    <subcellularLocation>
        <location evidence="1">Membrane</location>
    </subcellularLocation>
</comment>
<evidence type="ECO:0000256" key="2">
    <source>
        <dbReference type="ARBA" id="ARBA00022692"/>
    </source>
</evidence>
<feature type="domain" description="EAL" evidence="6">
    <location>
        <begin position="539"/>
        <end position="787"/>
    </location>
</feature>
<evidence type="ECO:0000313" key="9">
    <source>
        <dbReference type="Proteomes" id="UP000017746"/>
    </source>
</evidence>
<dbReference type="NCBIfam" id="TIGR00254">
    <property type="entry name" value="GGDEF"/>
    <property type="match status" value="1"/>
</dbReference>
<keyword evidence="3 5" id="KW-1133">Transmembrane helix</keyword>
<name>U5W858_9ACTN</name>
<reference evidence="8 9" key="1">
    <citation type="journal article" date="2014" name="J. Biotechnol.">
        <title>Complete genome sequence of the actinobacterium Actinoplanes friuliensis HAG 010964, producer of the lipopeptide antibiotic friulimycin.</title>
        <authorList>
            <person name="Ruckert C."/>
            <person name="Szczepanowski R."/>
            <person name="Albersmeier A."/>
            <person name="Goesmann A."/>
            <person name="Fischer N."/>
            <person name="Steinkamper A."/>
            <person name="Puhler A."/>
            <person name="Biener R."/>
            <person name="Schwartz D."/>
            <person name="Kalinowski J."/>
        </authorList>
    </citation>
    <scope>NUCLEOTIDE SEQUENCE [LARGE SCALE GENOMIC DNA]</scope>
    <source>
        <strain evidence="8 9">DSM 7358</strain>
    </source>
</reference>
<dbReference type="Gene3D" id="3.30.70.270">
    <property type="match status" value="1"/>
</dbReference>
<dbReference type="InterPro" id="IPR006189">
    <property type="entry name" value="CHASE_dom"/>
</dbReference>
<dbReference type="SMART" id="SM00267">
    <property type="entry name" value="GGDEF"/>
    <property type="match status" value="1"/>
</dbReference>
<evidence type="ECO:0000313" key="8">
    <source>
        <dbReference type="EMBL" id="AGZ45329.1"/>
    </source>
</evidence>
<dbReference type="Proteomes" id="UP000017746">
    <property type="component" value="Chromosome"/>
</dbReference>
<feature type="transmembrane region" description="Helical" evidence="5">
    <location>
        <begin position="306"/>
        <end position="329"/>
    </location>
</feature>
<proteinExistence type="predicted"/>
<dbReference type="Pfam" id="PF00990">
    <property type="entry name" value="GGDEF"/>
    <property type="match status" value="1"/>
</dbReference>
<dbReference type="EMBL" id="CP006272">
    <property type="protein sequence ID" value="AGZ45329.1"/>
    <property type="molecule type" value="Genomic_DNA"/>
</dbReference>
<dbReference type="SMART" id="SM00052">
    <property type="entry name" value="EAL"/>
    <property type="match status" value="1"/>
</dbReference>
<dbReference type="PANTHER" id="PTHR44757:SF2">
    <property type="entry name" value="BIOFILM ARCHITECTURE MAINTENANCE PROTEIN MBAA"/>
    <property type="match status" value="1"/>
</dbReference>
<dbReference type="SUPFAM" id="SSF55073">
    <property type="entry name" value="Nucleotide cyclase"/>
    <property type="match status" value="1"/>
</dbReference>
<dbReference type="CDD" id="cd01949">
    <property type="entry name" value="GGDEF"/>
    <property type="match status" value="1"/>
</dbReference>
<evidence type="ECO:0008006" key="10">
    <source>
        <dbReference type="Google" id="ProtNLM"/>
    </source>
</evidence>
<dbReference type="Gene3D" id="3.20.20.450">
    <property type="entry name" value="EAL domain"/>
    <property type="match status" value="1"/>
</dbReference>
<organism evidence="8 9">
    <name type="scientific">Actinoplanes friuliensis DSM 7358</name>
    <dbReference type="NCBI Taxonomy" id="1246995"/>
    <lineage>
        <taxon>Bacteria</taxon>
        <taxon>Bacillati</taxon>
        <taxon>Actinomycetota</taxon>
        <taxon>Actinomycetes</taxon>
        <taxon>Micromonosporales</taxon>
        <taxon>Micromonosporaceae</taxon>
        <taxon>Actinoplanes</taxon>
    </lineage>
</organism>
<dbReference type="InterPro" id="IPR001633">
    <property type="entry name" value="EAL_dom"/>
</dbReference>
<dbReference type="InterPro" id="IPR029787">
    <property type="entry name" value="Nucleotide_cyclase"/>
</dbReference>
<dbReference type="PATRIC" id="fig|1246995.3.peg.7156"/>
<gene>
    <name evidence="8" type="ORF">AFR_35365</name>
</gene>
<evidence type="ECO:0000256" key="1">
    <source>
        <dbReference type="ARBA" id="ARBA00004370"/>
    </source>
</evidence>
<dbReference type="PANTHER" id="PTHR44757">
    <property type="entry name" value="DIGUANYLATE CYCLASE DGCP"/>
    <property type="match status" value="1"/>
</dbReference>
<dbReference type="CDD" id="cd01948">
    <property type="entry name" value="EAL"/>
    <property type="match status" value="1"/>
</dbReference>
<dbReference type="RefSeq" id="WP_023561665.1">
    <property type="nucleotide sequence ID" value="NC_022657.1"/>
</dbReference>
<dbReference type="InterPro" id="IPR052155">
    <property type="entry name" value="Biofilm_reg_signaling"/>
</dbReference>
<dbReference type="Pfam" id="PF00563">
    <property type="entry name" value="EAL"/>
    <property type="match status" value="1"/>
</dbReference>
<evidence type="ECO:0000256" key="5">
    <source>
        <dbReference type="SAM" id="Phobius"/>
    </source>
</evidence>
<dbReference type="eggNOG" id="COG5001">
    <property type="taxonomic scope" value="Bacteria"/>
</dbReference>
<dbReference type="GO" id="GO:0016020">
    <property type="term" value="C:membrane"/>
    <property type="evidence" value="ECO:0007669"/>
    <property type="project" value="UniProtKB-SubCell"/>
</dbReference>
<dbReference type="PROSITE" id="PS50887">
    <property type="entry name" value="GGDEF"/>
    <property type="match status" value="1"/>
</dbReference>
<dbReference type="STRING" id="1246995.AFR_35365"/>
<dbReference type="Gene3D" id="3.30.450.350">
    <property type="entry name" value="CHASE domain"/>
    <property type="match status" value="1"/>
</dbReference>
<evidence type="ECO:0000259" key="7">
    <source>
        <dbReference type="PROSITE" id="PS50887"/>
    </source>
</evidence>
<evidence type="ECO:0000259" key="6">
    <source>
        <dbReference type="PROSITE" id="PS50883"/>
    </source>
</evidence>
<dbReference type="GO" id="GO:0007165">
    <property type="term" value="P:signal transduction"/>
    <property type="evidence" value="ECO:0007669"/>
    <property type="project" value="UniProtKB-ARBA"/>
</dbReference>
<feature type="domain" description="GGDEF" evidence="7">
    <location>
        <begin position="397"/>
        <end position="530"/>
    </location>
</feature>
<dbReference type="SUPFAM" id="SSF141868">
    <property type="entry name" value="EAL domain-like"/>
    <property type="match status" value="1"/>
</dbReference>
<sequence>MRSTSLGSNRRRWSGVALVVVVALLGTAVAWVATGNARRAEQRYAAQLMDRYTSDLTRAITTEIQRYGDTLDDVATALGAQTDLTADDFGWITNKISNRRLPGATSLGFVVSTPDSGVGALQSYWRERGASNLMLSPVDTAGEHAFAVFTRSFDGVPVVAGMDLSAAPEASDALQDAQFLGGFAVSRAYVLLKDRALPVTQQQLSFLFAVPVYRIGGAFRGWLTMGVHGRDLLTETLRTQSHGAVTAGLEDPTDRVERTIASASGGKARNYPAALDRTASVSAGLRTWRLEVHPTDQLLEETDRGIVGTTFAVAMTITLLLTLLVALLAGARNRAMSKVDAATAALRSDIERRQQVETRLRERELELEQMALHDPLTGLANRAGLDARLAEVVGTRSDVALLLIDLDDFKLVNDAYGHAAGDAMLTEFAQVLLAGVRTGDVAARIGGDEFVVLITDVPDDARAVAAAQRVLAAAASAPVRLGDDTLPVRASIGVATSRAGDSPKELLRRADIAMYQAKHLGTHGVQLHDPSMTDRRKADSLLAEDLAGALDRDELHVLYQPLVDLTDSRPIGVEALIRWRHPRLGLVSPADFIPIAERTGTITAIGLWVLETACREITRWDGLYVSVNLSPRQLQEPTLVQDVLGVLARTGLAPDRLVLEITESALVDESAGIAMLQEFREHGIRVAIDDFGTGYSSLHYLTRLPVDILKIDRSFVAELNGTPEGSGITEAILRLSQVLHLTAIAEGIETAEQAAELQLLGCGVGQGYLFARPLPPTELQDLLLSPSPRPSSLS</sequence>
<dbReference type="GO" id="GO:0003824">
    <property type="term" value="F:catalytic activity"/>
    <property type="evidence" value="ECO:0007669"/>
    <property type="project" value="UniProtKB-ARBA"/>
</dbReference>
<dbReference type="OrthoDB" id="9763119at2"/>
<dbReference type="HOGENOM" id="CLU_000445_91_5_11"/>
<protein>
    <recommendedName>
        <fullName evidence="10">Signaling protein</fullName>
    </recommendedName>
</protein>
<dbReference type="InterPro" id="IPR042240">
    <property type="entry name" value="CHASE_sf"/>
</dbReference>
<dbReference type="InterPro" id="IPR035919">
    <property type="entry name" value="EAL_sf"/>
</dbReference>
<dbReference type="InterPro" id="IPR043128">
    <property type="entry name" value="Rev_trsase/Diguanyl_cyclase"/>
</dbReference>
<dbReference type="InterPro" id="IPR000160">
    <property type="entry name" value="GGDEF_dom"/>
</dbReference>
<accession>U5W858</accession>
<keyword evidence="4 5" id="KW-0472">Membrane</keyword>